<keyword evidence="3 6" id="KW-0561">Oxygen transport</keyword>
<feature type="domain" description="Globin" evidence="7">
    <location>
        <begin position="53"/>
        <end position="168"/>
    </location>
</feature>
<evidence type="ECO:0000256" key="5">
    <source>
        <dbReference type="ARBA" id="ARBA00023004"/>
    </source>
</evidence>
<keyword evidence="5" id="KW-0408">Iron</keyword>
<comment type="similarity">
    <text evidence="6">Belongs to the globin family.</text>
</comment>
<organism evidence="8 9">
    <name type="scientific">Chironomus riparius</name>
    <dbReference type="NCBI Taxonomy" id="315576"/>
    <lineage>
        <taxon>Eukaryota</taxon>
        <taxon>Metazoa</taxon>
        <taxon>Ecdysozoa</taxon>
        <taxon>Arthropoda</taxon>
        <taxon>Hexapoda</taxon>
        <taxon>Insecta</taxon>
        <taxon>Pterygota</taxon>
        <taxon>Neoptera</taxon>
        <taxon>Endopterygota</taxon>
        <taxon>Diptera</taxon>
        <taxon>Nematocera</taxon>
        <taxon>Chironomoidea</taxon>
        <taxon>Chironomidae</taxon>
        <taxon>Chironominae</taxon>
        <taxon>Chironomus</taxon>
    </lineage>
</organism>
<evidence type="ECO:0000313" key="9">
    <source>
        <dbReference type="Proteomes" id="UP001153620"/>
    </source>
</evidence>
<protein>
    <recommendedName>
        <fullName evidence="7">Globin domain-containing protein</fullName>
    </recommendedName>
</protein>
<dbReference type="InterPro" id="IPR012292">
    <property type="entry name" value="Globin/Proto"/>
</dbReference>
<reference evidence="8" key="1">
    <citation type="submission" date="2022-01" db="EMBL/GenBank/DDBJ databases">
        <authorList>
            <person name="King R."/>
        </authorList>
    </citation>
    <scope>NUCLEOTIDE SEQUENCE</scope>
</reference>
<dbReference type="PANTHER" id="PTHR47217">
    <property type="entry name" value="GLOBIN-LIKE PROTEIN"/>
    <property type="match status" value="1"/>
</dbReference>
<keyword evidence="2 6" id="KW-0349">Heme</keyword>
<evidence type="ECO:0000256" key="6">
    <source>
        <dbReference type="RuleBase" id="RU000356"/>
    </source>
</evidence>
<dbReference type="CDD" id="cd01040">
    <property type="entry name" value="Mb-like"/>
    <property type="match status" value="1"/>
</dbReference>
<dbReference type="Pfam" id="PF00042">
    <property type="entry name" value="Globin"/>
    <property type="match status" value="1"/>
</dbReference>
<name>A0A9N9S6B2_9DIPT</name>
<dbReference type="GO" id="GO:0019825">
    <property type="term" value="F:oxygen binding"/>
    <property type="evidence" value="ECO:0007669"/>
    <property type="project" value="InterPro"/>
</dbReference>
<dbReference type="GO" id="GO:0020037">
    <property type="term" value="F:heme binding"/>
    <property type="evidence" value="ECO:0007669"/>
    <property type="project" value="InterPro"/>
</dbReference>
<keyword evidence="1 6" id="KW-0813">Transport</keyword>
<dbReference type="GO" id="GO:0005344">
    <property type="term" value="F:oxygen carrier activity"/>
    <property type="evidence" value="ECO:0007669"/>
    <property type="project" value="UniProtKB-KW"/>
</dbReference>
<evidence type="ECO:0000256" key="3">
    <source>
        <dbReference type="ARBA" id="ARBA00022621"/>
    </source>
</evidence>
<evidence type="ECO:0000259" key="7">
    <source>
        <dbReference type="Pfam" id="PF00042"/>
    </source>
</evidence>
<reference evidence="8" key="2">
    <citation type="submission" date="2022-10" db="EMBL/GenBank/DDBJ databases">
        <authorList>
            <consortium name="ENA_rothamsted_submissions"/>
            <consortium name="culmorum"/>
            <person name="King R."/>
        </authorList>
    </citation>
    <scope>NUCLEOTIDE SEQUENCE</scope>
</reference>
<dbReference type="GO" id="GO:0046872">
    <property type="term" value="F:metal ion binding"/>
    <property type="evidence" value="ECO:0007669"/>
    <property type="project" value="UniProtKB-KW"/>
</dbReference>
<dbReference type="Proteomes" id="UP001153620">
    <property type="component" value="Chromosome 4"/>
</dbReference>
<dbReference type="Gene3D" id="1.10.490.10">
    <property type="entry name" value="Globins"/>
    <property type="match status" value="1"/>
</dbReference>
<gene>
    <name evidence="8" type="ORF">CHIRRI_LOCUS14928</name>
</gene>
<dbReference type="PANTHER" id="PTHR47217:SF1">
    <property type="entry name" value="GLOBIN-LIKE PROTEIN"/>
    <property type="match status" value="1"/>
</dbReference>
<sequence>MFPRYPRYLWRNTQPKINVIQTPPLRVLSDYQIKIIKDSWEILNKHPVESGQAIFYTFLKRYPEHKKRYPAFRNMTLEELKDTPQIRHHCSRIMEFFGAAIDSLGTEQQRDILVTALSDNADYHGKKGITKEHFIQMRDVMLEVISGACKLDDEEKKAWSDLMDIMYHITFNVLDALNK</sequence>
<dbReference type="SUPFAM" id="SSF46458">
    <property type="entry name" value="Globin-like"/>
    <property type="match status" value="1"/>
</dbReference>
<dbReference type="AlphaFoldDB" id="A0A9N9S6B2"/>
<dbReference type="InterPro" id="IPR044399">
    <property type="entry name" value="Mb-like_M"/>
</dbReference>
<evidence type="ECO:0000256" key="4">
    <source>
        <dbReference type="ARBA" id="ARBA00022723"/>
    </source>
</evidence>
<evidence type="ECO:0000256" key="1">
    <source>
        <dbReference type="ARBA" id="ARBA00022448"/>
    </source>
</evidence>
<proteinExistence type="inferred from homology"/>
<evidence type="ECO:0000256" key="2">
    <source>
        <dbReference type="ARBA" id="ARBA00022617"/>
    </source>
</evidence>
<keyword evidence="4" id="KW-0479">Metal-binding</keyword>
<accession>A0A9N9S6B2</accession>
<dbReference type="InterPro" id="IPR009050">
    <property type="entry name" value="Globin-like_sf"/>
</dbReference>
<evidence type="ECO:0000313" key="8">
    <source>
        <dbReference type="EMBL" id="CAG9812123.1"/>
    </source>
</evidence>
<dbReference type="InterPro" id="IPR000971">
    <property type="entry name" value="Globin"/>
</dbReference>
<dbReference type="OrthoDB" id="7779786at2759"/>
<keyword evidence="9" id="KW-1185">Reference proteome</keyword>
<dbReference type="EMBL" id="OU895880">
    <property type="protein sequence ID" value="CAG9812123.1"/>
    <property type="molecule type" value="Genomic_DNA"/>
</dbReference>